<dbReference type="Pfam" id="PF03372">
    <property type="entry name" value="Exo_endo_phos"/>
    <property type="match status" value="1"/>
</dbReference>
<keyword evidence="2" id="KW-0732">Signal</keyword>
<dbReference type="Proteomes" id="UP000198520">
    <property type="component" value="Unassembled WGS sequence"/>
</dbReference>
<accession>A0A1I2DEZ1</accession>
<dbReference type="InterPro" id="IPR036415">
    <property type="entry name" value="Lamin_tail_dom_sf"/>
</dbReference>
<evidence type="ECO:0000256" key="1">
    <source>
        <dbReference type="SAM" id="MobiDB-lite"/>
    </source>
</evidence>
<dbReference type="GO" id="GO:0003824">
    <property type="term" value="F:catalytic activity"/>
    <property type="evidence" value="ECO:0007669"/>
    <property type="project" value="InterPro"/>
</dbReference>
<dbReference type="Pfam" id="PF00932">
    <property type="entry name" value="LTD"/>
    <property type="match status" value="1"/>
</dbReference>
<dbReference type="RefSeq" id="WP_093374787.1">
    <property type="nucleotide sequence ID" value="NZ_BNAN01000001.1"/>
</dbReference>
<feature type="region of interest" description="Disordered" evidence="1">
    <location>
        <begin position="681"/>
        <end position="704"/>
    </location>
</feature>
<dbReference type="CDD" id="cd04486">
    <property type="entry name" value="YhcR_OBF_like"/>
    <property type="match status" value="1"/>
</dbReference>
<keyword evidence="5" id="KW-1185">Reference proteome</keyword>
<dbReference type="OrthoDB" id="1016457at2"/>
<gene>
    <name evidence="4" type="ORF">SAMN04488035_0530</name>
</gene>
<dbReference type="AlphaFoldDB" id="A0A1I2DEZ1"/>
<feature type="domain" description="LTD" evidence="3">
    <location>
        <begin position="24"/>
        <end position="162"/>
    </location>
</feature>
<sequence length="1128" mass="114677">MSGGLLTRSIAAVAGGSLIAVSLAVPAAQAAVAPDAPVVINEVYGGGGNSGATLRSDFVELFNSSDAAVSLDGWSVQYASATGNSWQVTELSGSIPAGEHYLVKQADGTGGTVPLPTPDIAGSIAMGGSNAKVALVSTTVAMSCGSGCAALPDVVDYVGIGTATDAAGTAAPAMSSTTSISRTGAANTIDNAADFAAGAPTPTNAAGQTAAEPDPDPDPDPEDPTTRTIAEIQGTGAASPSVGSTVTTSGVVTAAYPSGGLNGLVIQTPGPDTTPGASDAVFVYLGSGAAGAPTATIGQHVSVTGTIAEFNGLTQIASTNAQVVVDPAGAGTAEVVEGPWPTTDAEREALESMLFLPVGDFTVSNTYSTNQYGEVGLAAGQRPLQQPTDVARPGTPQAAAVERDNAARGVILDDGASTNFTGGSTNQALTPPYVSLTEPVRVGAAVTFDAPLVVDYRNNAWKLNPTSQAVAGQESVSFENTRTQAPDAERLGDGDLTLASFNVLNYFTTLGSDIEGCTAYNDREGDGVTTRSCPDNGPRGAWDAADLERQQAKIVAAINALDADVVGLMEIENSVALGEDADEATKTLVAALNADAGADVWAAVPSSADLPPVTEQDVITNAVIYRAGAVAPVGDAVALGDQSGPGEAFVNAREPIGQIFEPADGGEPFLVVVNHFKSKGSAGPLPGDDDAGDGQGSSNASRMAQATALSEWVPQVLADAKTAGHPTDAVALVGDFNSYTQEDPLGILYDAGYANANLTLAQTPEYSYSFSGLAGSLDHVLLNDAMLSRATGADIWNINAPESIALEYSRYNSHGTLFHEASPFRSSDHDPVLVSFRSADVAPPADPALTSTSIAVVGEAVAGTPLRLTANVEPEAAGTIEFRSGDTVLGTVKTATGDATLTVTATTGTHVMTARFVPADESAYRASTSASATVTVVAAPVTKSKVSVSAKLSTPKIRYGGKATVKVTVKGRTAAPSGTVELREGSKVLARGTLKVSATTGTTTIRVPRLAVGKHRLTVHYVGSATTLPYTAKPRTLTVYRARSVVTAKVSKSGRTVWVKVRATGSSTATGKVTVRVDGRVVGKARLKDGAATLKVAKPRRGTHVYRVTYSGTSQIIGDTDAKRVRIR</sequence>
<proteinExistence type="predicted"/>
<dbReference type="Gene3D" id="2.60.40.10">
    <property type="entry name" value="Immunoglobulins"/>
    <property type="match status" value="3"/>
</dbReference>
<dbReference type="SUPFAM" id="SSF74853">
    <property type="entry name" value="Lamin A/C globular tail domain"/>
    <property type="match status" value="1"/>
</dbReference>
<dbReference type="Pfam" id="PF16640">
    <property type="entry name" value="Big_3_5"/>
    <property type="match status" value="2"/>
</dbReference>
<dbReference type="CDD" id="cd10283">
    <property type="entry name" value="MnuA_DNase1-like"/>
    <property type="match status" value="1"/>
</dbReference>
<dbReference type="STRING" id="285351.SAMN04488035_0530"/>
<evidence type="ECO:0000256" key="2">
    <source>
        <dbReference type="SAM" id="SignalP"/>
    </source>
</evidence>
<feature type="chain" id="PRO_5011492638" evidence="2">
    <location>
        <begin position="31"/>
        <end position="1128"/>
    </location>
</feature>
<dbReference type="InterPro" id="IPR005135">
    <property type="entry name" value="Endo/exonuclease/phosphatase"/>
</dbReference>
<dbReference type="GO" id="GO:0005975">
    <property type="term" value="P:carbohydrate metabolic process"/>
    <property type="evidence" value="ECO:0007669"/>
    <property type="project" value="UniProtKB-ARBA"/>
</dbReference>
<dbReference type="NCBIfam" id="NF033681">
    <property type="entry name" value="ExeM_NucH_DNase"/>
    <property type="match status" value="1"/>
</dbReference>
<evidence type="ECO:0000313" key="4">
    <source>
        <dbReference type="EMBL" id="SFE79018.1"/>
    </source>
</evidence>
<dbReference type="SUPFAM" id="SSF56219">
    <property type="entry name" value="DNase I-like"/>
    <property type="match status" value="1"/>
</dbReference>
<feature type="region of interest" description="Disordered" evidence="1">
    <location>
        <begin position="195"/>
        <end position="227"/>
    </location>
</feature>
<feature type="compositionally biased region" description="Low complexity" evidence="1">
    <location>
        <begin position="196"/>
        <end position="212"/>
    </location>
</feature>
<dbReference type="InterPro" id="IPR036691">
    <property type="entry name" value="Endo/exonu/phosph_ase_sf"/>
</dbReference>
<feature type="signal peptide" evidence="2">
    <location>
        <begin position="1"/>
        <end position="30"/>
    </location>
</feature>
<reference evidence="5" key="1">
    <citation type="submission" date="2016-10" db="EMBL/GenBank/DDBJ databases">
        <authorList>
            <person name="Varghese N."/>
            <person name="Submissions S."/>
        </authorList>
    </citation>
    <scope>NUCLEOTIDE SEQUENCE [LARGE SCALE GENOMIC DNA]</scope>
    <source>
        <strain evidence="5">DSM 19083</strain>
    </source>
</reference>
<dbReference type="InterPro" id="IPR013783">
    <property type="entry name" value="Ig-like_fold"/>
</dbReference>
<dbReference type="PROSITE" id="PS51841">
    <property type="entry name" value="LTD"/>
    <property type="match status" value="1"/>
</dbReference>
<dbReference type="PANTHER" id="PTHR42834">
    <property type="entry name" value="ENDONUCLEASE/EXONUCLEASE/PHOSPHATASE FAMILY PROTEIN (AFU_ORTHOLOGUE AFUA_3G09210)"/>
    <property type="match status" value="1"/>
</dbReference>
<name>A0A1I2DEZ1_9MICO</name>
<evidence type="ECO:0000259" key="3">
    <source>
        <dbReference type="PROSITE" id="PS51841"/>
    </source>
</evidence>
<feature type="compositionally biased region" description="Acidic residues" evidence="1">
    <location>
        <begin position="213"/>
        <end position="223"/>
    </location>
</feature>
<dbReference type="InterPro" id="IPR047971">
    <property type="entry name" value="ExeM-like"/>
</dbReference>
<organism evidence="4 5">
    <name type="scientific">Flavimobilis marinus</name>
    <dbReference type="NCBI Taxonomy" id="285351"/>
    <lineage>
        <taxon>Bacteria</taxon>
        <taxon>Bacillati</taxon>
        <taxon>Actinomycetota</taxon>
        <taxon>Actinomycetes</taxon>
        <taxon>Micrococcales</taxon>
        <taxon>Jonesiaceae</taxon>
        <taxon>Flavimobilis</taxon>
    </lineage>
</organism>
<dbReference type="EMBL" id="FONZ01000001">
    <property type="protein sequence ID" value="SFE79018.1"/>
    <property type="molecule type" value="Genomic_DNA"/>
</dbReference>
<dbReference type="Gene3D" id="3.60.10.10">
    <property type="entry name" value="Endonuclease/exonuclease/phosphatase"/>
    <property type="match status" value="1"/>
</dbReference>
<dbReference type="PANTHER" id="PTHR42834:SF1">
    <property type="entry name" value="ENDONUCLEASE_EXONUCLEASE_PHOSPHATASE FAMILY PROTEIN (AFU_ORTHOLOGUE AFUA_3G09210)"/>
    <property type="match status" value="1"/>
</dbReference>
<dbReference type="InterPro" id="IPR001322">
    <property type="entry name" value="Lamin_tail_dom"/>
</dbReference>
<evidence type="ECO:0000313" key="5">
    <source>
        <dbReference type="Proteomes" id="UP000198520"/>
    </source>
</evidence>
<protein>
    <submittedName>
        <fullName evidence="4">Predicted extracellular nuclease</fullName>
    </submittedName>
</protein>
<dbReference type="InterPro" id="IPR032109">
    <property type="entry name" value="Big_3_5"/>
</dbReference>